<gene>
    <name evidence="6" type="ORF">METZ01_LOCUS459181</name>
</gene>
<proteinExistence type="predicted"/>
<keyword evidence="3" id="KW-0067">ATP-binding</keyword>
<accession>A0A383AEU3</accession>
<dbReference type="PANTHER" id="PTHR43785:SF12">
    <property type="entry name" value="TYPE-1 GLUTAMINE SYNTHETASE 2"/>
    <property type="match status" value="1"/>
</dbReference>
<dbReference type="Pfam" id="PF00120">
    <property type="entry name" value="Gln-synt_C"/>
    <property type="match status" value="1"/>
</dbReference>
<sequence>MKQNIKGMLTLEELEELIKREEIDTVLMVFTDLYGRFMGKRYDAEFFLEEGAGHGTHACDYLITVDMEMEPVEGYEFANWERGYGDFHLVPDFSTLRRASWLDRTAMVICDVLHENSGEMIAPAPRSMLVRQIEEAKKLGFTAKAGSELEYFIFQNSYQEASETKFQQLRPAGWYIEDYHAFQGAREENFNGTVRRHLRQSGIPVENSKGEWGLGQHE</sequence>
<dbReference type="InterPro" id="IPR036651">
    <property type="entry name" value="Gln_synt_N_sf"/>
</dbReference>
<name>A0A383AEU3_9ZZZZ</name>
<dbReference type="AlphaFoldDB" id="A0A383AEU3"/>
<dbReference type="InterPro" id="IPR008147">
    <property type="entry name" value="Gln_synt_N"/>
</dbReference>
<evidence type="ECO:0000256" key="1">
    <source>
        <dbReference type="ARBA" id="ARBA00022598"/>
    </source>
</evidence>
<organism evidence="6">
    <name type="scientific">marine metagenome</name>
    <dbReference type="NCBI Taxonomy" id="408172"/>
    <lineage>
        <taxon>unclassified sequences</taxon>
        <taxon>metagenomes</taxon>
        <taxon>ecological metagenomes</taxon>
    </lineage>
</organism>
<feature type="non-terminal residue" evidence="6">
    <location>
        <position position="218"/>
    </location>
</feature>
<dbReference type="EMBL" id="UINC01191603">
    <property type="protein sequence ID" value="SVE06327.1"/>
    <property type="molecule type" value="Genomic_DNA"/>
</dbReference>
<keyword evidence="2" id="KW-0547">Nucleotide-binding</keyword>
<dbReference type="PANTHER" id="PTHR43785">
    <property type="entry name" value="GAMMA-GLUTAMYLPUTRESCINE SYNTHETASE"/>
    <property type="match status" value="1"/>
</dbReference>
<protein>
    <submittedName>
        <fullName evidence="6">Uncharacterized protein</fullName>
    </submittedName>
</protein>
<dbReference type="InterPro" id="IPR008146">
    <property type="entry name" value="Gln_synth_cat_dom"/>
</dbReference>
<feature type="domain" description="GS beta-grasp" evidence="4">
    <location>
        <begin position="21"/>
        <end position="118"/>
    </location>
</feature>
<dbReference type="PROSITE" id="PS51986">
    <property type="entry name" value="GS_BETA_GRASP"/>
    <property type="match status" value="1"/>
</dbReference>
<dbReference type="InterPro" id="IPR014746">
    <property type="entry name" value="Gln_synth/guanido_kin_cat_dom"/>
</dbReference>
<dbReference type="GO" id="GO:0004356">
    <property type="term" value="F:glutamine synthetase activity"/>
    <property type="evidence" value="ECO:0007669"/>
    <property type="project" value="InterPro"/>
</dbReference>
<dbReference type="SUPFAM" id="SSF55931">
    <property type="entry name" value="Glutamine synthetase/guanido kinase"/>
    <property type="match status" value="1"/>
</dbReference>
<evidence type="ECO:0000313" key="6">
    <source>
        <dbReference type="EMBL" id="SVE06327.1"/>
    </source>
</evidence>
<evidence type="ECO:0000259" key="5">
    <source>
        <dbReference type="PROSITE" id="PS51987"/>
    </source>
</evidence>
<dbReference type="SUPFAM" id="SSF54368">
    <property type="entry name" value="Glutamine synthetase, N-terminal domain"/>
    <property type="match status" value="1"/>
</dbReference>
<evidence type="ECO:0000259" key="4">
    <source>
        <dbReference type="PROSITE" id="PS51986"/>
    </source>
</evidence>
<dbReference type="GO" id="GO:0006542">
    <property type="term" value="P:glutamine biosynthetic process"/>
    <property type="evidence" value="ECO:0007669"/>
    <property type="project" value="InterPro"/>
</dbReference>
<keyword evidence="1" id="KW-0436">Ligase</keyword>
<feature type="domain" description="GS catalytic" evidence="5">
    <location>
        <begin position="125"/>
        <end position="218"/>
    </location>
</feature>
<dbReference type="GO" id="GO:0005524">
    <property type="term" value="F:ATP binding"/>
    <property type="evidence" value="ECO:0007669"/>
    <property type="project" value="UniProtKB-KW"/>
</dbReference>
<evidence type="ECO:0000256" key="3">
    <source>
        <dbReference type="ARBA" id="ARBA00022840"/>
    </source>
</evidence>
<dbReference type="Gene3D" id="3.10.20.70">
    <property type="entry name" value="Glutamine synthetase, N-terminal domain"/>
    <property type="match status" value="1"/>
</dbReference>
<evidence type="ECO:0000256" key="2">
    <source>
        <dbReference type="ARBA" id="ARBA00022741"/>
    </source>
</evidence>
<reference evidence="6" key="1">
    <citation type="submission" date="2018-05" db="EMBL/GenBank/DDBJ databases">
        <authorList>
            <person name="Lanie J.A."/>
            <person name="Ng W.-L."/>
            <person name="Kazmierczak K.M."/>
            <person name="Andrzejewski T.M."/>
            <person name="Davidsen T.M."/>
            <person name="Wayne K.J."/>
            <person name="Tettelin H."/>
            <person name="Glass J.I."/>
            <person name="Rusch D."/>
            <person name="Podicherti R."/>
            <person name="Tsui H.-C.T."/>
            <person name="Winkler M.E."/>
        </authorList>
    </citation>
    <scope>NUCLEOTIDE SEQUENCE</scope>
</reference>
<dbReference type="PROSITE" id="PS51987">
    <property type="entry name" value="GS_CATALYTIC"/>
    <property type="match status" value="1"/>
</dbReference>
<dbReference type="Gene3D" id="3.30.590.10">
    <property type="entry name" value="Glutamine synthetase/guanido kinase, catalytic domain"/>
    <property type="match status" value="1"/>
</dbReference>